<accession>A0AAV4DEH9</accession>
<name>A0AAV4DEH9_9GAST</name>
<reference evidence="1 2" key="1">
    <citation type="journal article" date="2021" name="Elife">
        <title>Chloroplast acquisition without the gene transfer in kleptoplastic sea slugs, Plakobranchus ocellatus.</title>
        <authorList>
            <person name="Maeda T."/>
            <person name="Takahashi S."/>
            <person name="Yoshida T."/>
            <person name="Shimamura S."/>
            <person name="Takaki Y."/>
            <person name="Nagai Y."/>
            <person name="Toyoda A."/>
            <person name="Suzuki Y."/>
            <person name="Arimoto A."/>
            <person name="Ishii H."/>
            <person name="Satoh N."/>
            <person name="Nishiyama T."/>
            <person name="Hasebe M."/>
            <person name="Maruyama T."/>
            <person name="Minagawa J."/>
            <person name="Obokata J."/>
            <person name="Shigenobu S."/>
        </authorList>
    </citation>
    <scope>NUCLEOTIDE SEQUENCE [LARGE SCALE GENOMIC DNA]</scope>
</reference>
<evidence type="ECO:0000313" key="2">
    <source>
        <dbReference type="Proteomes" id="UP000735302"/>
    </source>
</evidence>
<organism evidence="1 2">
    <name type="scientific">Plakobranchus ocellatus</name>
    <dbReference type="NCBI Taxonomy" id="259542"/>
    <lineage>
        <taxon>Eukaryota</taxon>
        <taxon>Metazoa</taxon>
        <taxon>Spiralia</taxon>
        <taxon>Lophotrochozoa</taxon>
        <taxon>Mollusca</taxon>
        <taxon>Gastropoda</taxon>
        <taxon>Heterobranchia</taxon>
        <taxon>Euthyneura</taxon>
        <taxon>Panpulmonata</taxon>
        <taxon>Sacoglossa</taxon>
        <taxon>Placobranchoidea</taxon>
        <taxon>Plakobranchidae</taxon>
        <taxon>Plakobranchus</taxon>
    </lineage>
</organism>
<comment type="caution">
    <text evidence="1">The sequence shown here is derived from an EMBL/GenBank/DDBJ whole genome shotgun (WGS) entry which is preliminary data.</text>
</comment>
<sequence length="111" mass="12167">MPCEPAKLSVQQVNLTRGLLAHLHTRCLSCPPTHSLTSSLVENLINVSIDLRVWAIPSIDLGVLAIPTSFSITSASTCTSTTAITISTSHKHPILPFPRPPPKMLYRLMRR</sequence>
<proteinExistence type="predicted"/>
<dbReference type="EMBL" id="BLXT01007807">
    <property type="protein sequence ID" value="GFO42531.1"/>
    <property type="molecule type" value="Genomic_DNA"/>
</dbReference>
<gene>
    <name evidence="1" type="ORF">PoB_006903600</name>
</gene>
<keyword evidence="2" id="KW-1185">Reference proteome</keyword>
<protein>
    <submittedName>
        <fullName evidence="1">Uncharacterized protein</fullName>
    </submittedName>
</protein>
<dbReference type="AlphaFoldDB" id="A0AAV4DEH9"/>
<evidence type="ECO:0000313" key="1">
    <source>
        <dbReference type="EMBL" id="GFO42531.1"/>
    </source>
</evidence>
<dbReference type="Proteomes" id="UP000735302">
    <property type="component" value="Unassembled WGS sequence"/>
</dbReference>